<gene>
    <name evidence="2" type="ORF">SDC9_150375</name>
</gene>
<protein>
    <recommendedName>
        <fullName evidence="3">FeoB-associated Cys-rich membrane protein</fullName>
    </recommendedName>
</protein>
<comment type="caution">
    <text evidence="2">The sequence shown here is derived from an EMBL/GenBank/DDBJ whole genome shotgun (WGS) entry which is preliminary data.</text>
</comment>
<reference evidence="2" key="1">
    <citation type="submission" date="2019-08" db="EMBL/GenBank/DDBJ databases">
        <authorList>
            <person name="Kucharzyk K."/>
            <person name="Murdoch R.W."/>
            <person name="Higgins S."/>
            <person name="Loffler F."/>
        </authorList>
    </citation>
    <scope>NUCLEOTIDE SEQUENCE</scope>
</reference>
<sequence>MLQNIIVISIILAAIAYTIYAVVRSLTKKSASNCDDCMGCDVKQEILKNLKNKQQSEAFSCSDYKSQTNTLSKKTHI</sequence>
<name>A0A645EPF1_9ZZZZ</name>
<evidence type="ECO:0008006" key="3">
    <source>
        <dbReference type="Google" id="ProtNLM"/>
    </source>
</evidence>
<organism evidence="2">
    <name type="scientific">bioreactor metagenome</name>
    <dbReference type="NCBI Taxonomy" id="1076179"/>
    <lineage>
        <taxon>unclassified sequences</taxon>
        <taxon>metagenomes</taxon>
        <taxon>ecological metagenomes</taxon>
    </lineage>
</organism>
<proteinExistence type="predicted"/>
<keyword evidence="1" id="KW-1133">Transmembrane helix</keyword>
<feature type="transmembrane region" description="Helical" evidence="1">
    <location>
        <begin position="6"/>
        <end position="23"/>
    </location>
</feature>
<dbReference type="Pfam" id="PF12669">
    <property type="entry name" value="FeoB_associated"/>
    <property type="match status" value="1"/>
</dbReference>
<keyword evidence="1" id="KW-0812">Transmembrane</keyword>
<keyword evidence="1" id="KW-0472">Membrane</keyword>
<accession>A0A645EPF1</accession>
<dbReference type="EMBL" id="VSSQ01049075">
    <property type="protein sequence ID" value="MPN03152.1"/>
    <property type="molecule type" value="Genomic_DNA"/>
</dbReference>
<dbReference type="AlphaFoldDB" id="A0A645EPF1"/>
<evidence type="ECO:0000256" key="1">
    <source>
        <dbReference type="SAM" id="Phobius"/>
    </source>
</evidence>
<evidence type="ECO:0000313" key="2">
    <source>
        <dbReference type="EMBL" id="MPN03152.1"/>
    </source>
</evidence>